<sequence>MSNNNNIKLIEITDDIGNCKKGNNDNSILCPICSKNLTGFSENVIQAHVNRCLDGPTLKKNKKSLNKKIQSSITSYMNIATTNQCNETPYMKISKKNDNDSSIGTNTKIFNTQIKSKNQMEKITKFNSFNENFNKSNIDNDNNHLIAKSKSLLIDVLNHDQINKGKEVNNDFNNNNNEENEENIFIEDISLKKFSDNSINKNKINLINDSYLNERNQKSKLFDKDKNKNENSNFNQSDDNEKYEYNIRSKNNNEHKYIHTEIDKKNNLNNNNNNNNNNNSSSSNESDINNRYIEMNFENKNEEILDGISGPNLEKRNSEFHFTGIPFMFEDIEDFDVESEIYVKNINNNYNNKIIINDDSNLNKKLVNHQQKVNSIKLEIQQYNNDNRNSDNNHYKKNDNINNDEISFKSLRSETNDKTENNLNSNLKDSKKRKRKEKDKKEKVVVAKLPRKKKICPSYKKVENTTFVVDAFNYGKIENITAYFLSHFHSDHYGGITSKFDYGPIYCSQVTSNLLIELLKVEEKYVHPLELNKEYVIDGVKVTLIDANHCPGAVLFLFSIPIGENKYFNALHTGDFRANIDQLLNPAIQGLKNSFMDILYLDTTYLEPEHIFPSQEIVINSVIDVLNSIIFEGKTVKEYNNMEKNKKLKSEYHGGLLRYFTSEKESETSKANNVDNIYLPLGNNKKRVLILVGTYLIGKEKVFLGIAKFLKSKIFVSNKKKKILECLNDKNISELLTSNPDESCVHVLNMAQLGIESVNNYYNIFKDKYDMVIAFRPTGWVFKPKKGNKKQLTPDSKKILEDLNNLKLKATYYNRNVSIWGIPYSEHSSFVELENFIRVLSSITPIRYIQPTVNVGSFYGEKGRKYWDWFDSWRNNPLMI</sequence>
<dbReference type="STRING" id="1754190.A0A1Y2D5U9"/>
<feature type="compositionally biased region" description="Low complexity" evidence="7">
    <location>
        <begin position="267"/>
        <end position="287"/>
    </location>
</feature>
<keyword evidence="6" id="KW-0175">Coiled coil</keyword>
<accession>A0A1Y2D5U9</accession>
<feature type="region of interest" description="Disordered" evidence="7">
    <location>
        <begin position="220"/>
        <end position="243"/>
    </location>
</feature>
<dbReference type="Pfam" id="PF07522">
    <property type="entry name" value="DRMBL"/>
    <property type="match status" value="1"/>
</dbReference>
<dbReference type="OrthoDB" id="262529at2759"/>
<feature type="coiled-coil region" evidence="6">
    <location>
        <begin position="366"/>
        <end position="393"/>
    </location>
</feature>
<comment type="subcellular location">
    <subcellularLocation>
        <location evidence="1">Nucleus</location>
    </subcellularLocation>
</comment>
<keyword evidence="3" id="KW-0227">DNA damage</keyword>
<keyword evidence="5" id="KW-0539">Nucleus</keyword>
<dbReference type="Proteomes" id="UP000193920">
    <property type="component" value="Unassembled WGS sequence"/>
</dbReference>
<keyword evidence="10" id="KW-1185">Reference proteome</keyword>
<name>A0A1Y2D5U9_9FUNG</name>
<dbReference type="InterPro" id="IPR001279">
    <property type="entry name" value="Metallo-B-lactamas"/>
</dbReference>
<dbReference type="EMBL" id="MCOG01000083">
    <property type="protein sequence ID" value="ORY54652.1"/>
    <property type="molecule type" value="Genomic_DNA"/>
</dbReference>
<dbReference type="GO" id="GO:0035312">
    <property type="term" value="F:5'-3' DNA exonuclease activity"/>
    <property type="evidence" value="ECO:0007669"/>
    <property type="project" value="TreeGrafter"/>
</dbReference>
<organism evidence="9 10">
    <name type="scientific">Neocallimastix californiae</name>
    <dbReference type="NCBI Taxonomy" id="1754190"/>
    <lineage>
        <taxon>Eukaryota</taxon>
        <taxon>Fungi</taxon>
        <taxon>Fungi incertae sedis</taxon>
        <taxon>Chytridiomycota</taxon>
        <taxon>Chytridiomycota incertae sedis</taxon>
        <taxon>Neocallimastigomycetes</taxon>
        <taxon>Neocallimastigales</taxon>
        <taxon>Neocallimastigaceae</taxon>
        <taxon>Neocallimastix</taxon>
    </lineage>
</organism>
<dbReference type="InterPro" id="IPR036866">
    <property type="entry name" value="RibonucZ/Hydroxyglut_hydro"/>
</dbReference>
<evidence type="ECO:0000256" key="1">
    <source>
        <dbReference type="ARBA" id="ARBA00004123"/>
    </source>
</evidence>
<dbReference type="AlphaFoldDB" id="A0A1Y2D5U9"/>
<keyword evidence="4" id="KW-0234">DNA repair</keyword>
<dbReference type="PANTHER" id="PTHR23240">
    <property type="entry name" value="DNA CROSS-LINK REPAIR PROTEIN PSO2/SNM1-RELATED"/>
    <property type="match status" value="1"/>
</dbReference>
<proteinExistence type="inferred from homology"/>
<dbReference type="GO" id="GO:0006303">
    <property type="term" value="P:double-strand break repair via nonhomologous end joining"/>
    <property type="evidence" value="ECO:0007669"/>
    <property type="project" value="TreeGrafter"/>
</dbReference>
<feature type="compositionally biased region" description="Basic and acidic residues" evidence="7">
    <location>
        <begin position="220"/>
        <end position="229"/>
    </location>
</feature>
<comment type="caution">
    <text evidence="9">The sequence shown here is derived from an EMBL/GenBank/DDBJ whole genome shotgun (WGS) entry which is preliminary data.</text>
</comment>
<evidence type="ECO:0000313" key="9">
    <source>
        <dbReference type="EMBL" id="ORY54652.1"/>
    </source>
</evidence>
<dbReference type="InterPro" id="IPR011084">
    <property type="entry name" value="DRMBL"/>
</dbReference>
<dbReference type="GO" id="GO:0003684">
    <property type="term" value="F:damaged DNA binding"/>
    <property type="evidence" value="ECO:0007669"/>
    <property type="project" value="TreeGrafter"/>
</dbReference>
<dbReference type="Gene3D" id="3.60.15.10">
    <property type="entry name" value="Ribonuclease Z/Hydroxyacylglutathione hydrolase-like"/>
    <property type="match status" value="1"/>
</dbReference>
<evidence type="ECO:0000313" key="10">
    <source>
        <dbReference type="Proteomes" id="UP000193920"/>
    </source>
</evidence>
<dbReference type="SMART" id="SM00849">
    <property type="entry name" value="Lactamase_B"/>
    <property type="match status" value="1"/>
</dbReference>
<dbReference type="FunFam" id="3.40.50.12650:FF:000001">
    <property type="entry name" value="DNA cross-link repair 1A"/>
    <property type="match status" value="1"/>
</dbReference>
<dbReference type="Gene3D" id="3.40.50.12650">
    <property type="match status" value="1"/>
</dbReference>
<feature type="region of interest" description="Disordered" evidence="7">
    <location>
        <begin position="265"/>
        <end position="287"/>
    </location>
</feature>
<evidence type="ECO:0000256" key="2">
    <source>
        <dbReference type="ARBA" id="ARBA00010304"/>
    </source>
</evidence>
<dbReference type="PANTHER" id="PTHR23240:SF6">
    <property type="entry name" value="DNA CROSS-LINK REPAIR 1A PROTEIN"/>
    <property type="match status" value="1"/>
</dbReference>
<evidence type="ECO:0000256" key="3">
    <source>
        <dbReference type="ARBA" id="ARBA00022763"/>
    </source>
</evidence>
<dbReference type="CDD" id="cd16273">
    <property type="entry name" value="SNM1A-1C-like_MBL-fold"/>
    <property type="match status" value="1"/>
</dbReference>
<evidence type="ECO:0000256" key="5">
    <source>
        <dbReference type="ARBA" id="ARBA00023242"/>
    </source>
</evidence>
<feature type="region of interest" description="Disordered" evidence="7">
    <location>
        <begin position="412"/>
        <end position="443"/>
    </location>
</feature>
<evidence type="ECO:0000256" key="7">
    <source>
        <dbReference type="SAM" id="MobiDB-lite"/>
    </source>
</evidence>
<dbReference type="GO" id="GO:0005634">
    <property type="term" value="C:nucleus"/>
    <property type="evidence" value="ECO:0007669"/>
    <property type="project" value="UniProtKB-SubCell"/>
</dbReference>
<dbReference type="GO" id="GO:0036297">
    <property type="term" value="P:interstrand cross-link repair"/>
    <property type="evidence" value="ECO:0007669"/>
    <property type="project" value="TreeGrafter"/>
</dbReference>
<reference evidence="9 10" key="1">
    <citation type="submission" date="2016-08" db="EMBL/GenBank/DDBJ databases">
        <title>A Parts List for Fungal Cellulosomes Revealed by Comparative Genomics.</title>
        <authorList>
            <consortium name="DOE Joint Genome Institute"/>
            <person name="Haitjema C.H."/>
            <person name="Gilmore S.P."/>
            <person name="Henske J.K."/>
            <person name="Solomon K.V."/>
            <person name="De Groot R."/>
            <person name="Kuo A."/>
            <person name="Mondo S.J."/>
            <person name="Salamov A.A."/>
            <person name="Labutti K."/>
            <person name="Zhao Z."/>
            <person name="Chiniquy J."/>
            <person name="Barry K."/>
            <person name="Brewer H.M."/>
            <person name="Purvine S.O."/>
            <person name="Wright A.T."/>
            <person name="Boxma B."/>
            <person name="Van Alen T."/>
            <person name="Hackstein J.H."/>
            <person name="Baker S.E."/>
            <person name="Grigoriev I.V."/>
            <person name="O'Malley M.A."/>
        </authorList>
    </citation>
    <scope>NUCLEOTIDE SEQUENCE [LARGE SCALE GENOMIC DNA]</scope>
    <source>
        <strain evidence="9 10">G1</strain>
    </source>
</reference>
<evidence type="ECO:0000256" key="4">
    <source>
        <dbReference type="ARBA" id="ARBA00023204"/>
    </source>
</evidence>
<comment type="similarity">
    <text evidence="2">Belongs to the DNA repair metallo-beta-lactamase (DRMBL) family.</text>
</comment>
<protein>
    <submittedName>
        <fullName evidence="9">DRMBL-domain-containing protein</fullName>
    </submittedName>
</protein>
<evidence type="ECO:0000259" key="8">
    <source>
        <dbReference type="SMART" id="SM00849"/>
    </source>
</evidence>
<feature type="domain" description="Metallo-beta-lactamase" evidence="8">
    <location>
        <begin position="455"/>
        <end position="610"/>
    </location>
</feature>
<evidence type="ECO:0000256" key="6">
    <source>
        <dbReference type="SAM" id="Coils"/>
    </source>
</evidence>
<gene>
    <name evidence="9" type="ORF">LY90DRAFT_455765</name>
</gene>
<dbReference type="SUPFAM" id="SSF56281">
    <property type="entry name" value="Metallo-hydrolase/oxidoreductase"/>
    <property type="match status" value="1"/>
</dbReference>